<evidence type="ECO:0000313" key="2">
    <source>
        <dbReference type="EMBL" id="VDG28106.1"/>
    </source>
</evidence>
<feature type="transmembrane region" description="Helical" evidence="1">
    <location>
        <begin position="421"/>
        <end position="438"/>
    </location>
</feature>
<feature type="transmembrane region" description="Helical" evidence="1">
    <location>
        <begin position="197"/>
        <end position="215"/>
    </location>
</feature>
<feature type="transmembrane region" description="Helical" evidence="1">
    <location>
        <begin position="360"/>
        <end position="379"/>
    </location>
</feature>
<feature type="transmembrane region" description="Helical" evidence="1">
    <location>
        <begin position="235"/>
        <end position="261"/>
    </location>
</feature>
<dbReference type="Proteomes" id="UP000289996">
    <property type="component" value="Unassembled WGS sequence"/>
</dbReference>
<feature type="transmembrane region" description="Helical" evidence="1">
    <location>
        <begin position="174"/>
        <end position="190"/>
    </location>
</feature>
<dbReference type="AlphaFoldDB" id="A0A660DY00"/>
<accession>A0A660DY00</accession>
<dbReference type="Pfam" id="PF09586">
    <property type="entry name" value="YfhO"/>
    <property type="match status" value="1"/>
</dbReference>
<feature type="transmembrane region" description="Helical" evidence="1">
    <location>
        <begin position="817"/>
        <end position="837"/>
    </location>
</feature>
<keyword evidence="1" id="KW-0812">Transmembrane</keyword>
<feature type="transmembrane region" description="Helical" evidence="1">
    <location>
        <begin position="49"/>
        <end position="70"/>
    </location>
</feature>
<protein>
    <submittedName>
        <fullName evidence="2">Uncharacterized protein</fullName>
    </submittedName>
</protein>
<keyword evidence="3" id="KW-1185">Reference proteome</keyword>
<dbReference type="PANTHER" id="PTHR38454">
    <property type="entry name" value="INTEGRAL MEMBRANE PROTEIN-RELATED"/>
    <property type="match status" value="1"/>
</dbReference>
<feature type="transmembrane region" description="Helical" evidence="1">
    <location>
        <begin position="331"/>
        <end position="354"/>
    </location>
</feature>
<feature type="transmembrane region" description="Helical" evidence="1">
    <location>
        <begin position="300"/>
        <end position="319"/>
    </location>
</feature>
<dbReference type="PANTHER" id="PTHR38454:SF1">
    <property type="entry name" value="INTEGRAL MEMBRANE PROTEIN"/>
    <property type="match status" value="1"/>
</dbReference>
<proteinExistence type="predicted"/>
<reference evidence="2 3" key="1">
    <citation type="submission" date="2018-11" db="EMBL/GenBank/DDBJ databases">
        <authorList>
            <person name="Wuyts S."/>
        </authorList>
    </citation>
    <scope>NUCLEOTIDE SEQUENCE [LARGE SCALE GENOMIC DNA]</scope>
    <source>
        <strain evidence="2">Lactobacillus mudanjiangensis AMBF249</strain>
    </source>
</reference>
<organism evidence="2 3">
    <name type="scientific">Lactiplantibacillus mudanjiangensis</name>
    <dbReference type="NCBI Taxonomy" id="1296538"/>
    <lineage>
        <taxon>Bacteria</taxon>
        <taxon>Bacillati</taxon>
        <taxon>Bacillota</taxon>
        <taxon>Bacilli</taxon>
        <taxon>Lactobacillales</taxon>
        <taxon>Lactobacillaceae</taxon>
        <taxon>Lactiplantibacillus</taxon>
    </lineage>
</organism>
<name>A0A660DY00_9LACO</name>
<feature type="transmembrane region" description="Helical" evidence="1">
    <location>
        <begin position="391"/>
        <end position="409"/>
    </location>
</feature>
<gene>
    <name evidence="2" type="ORF">MUDAN_MDHGFNIF_02838</name>
</gene>
<dbReference type="InterPro" id="IPR018580">
    <property type="entry name" value="Uncharacterised_YfhO"/>
</dbReference>
<feature type="transmembrane region" description="Helical" evidence="1">
    <location>
        <begin position="137"/>
        <end position="154"/>
    </location>
</feature>
<feature type="transmembrane region" description="Helical" evidence="1">
    <location>
        <begin position="82"/>
        <end position="100"/>
    </location>
</feature>
<evidence type="ECO:0000313" key="3">
    <source>
        <dbReference type="Proteomes" id="UP000289996"/>
    </source>
</evidence>
<feature type="transmembrane region" description="Helical" evidence="1">
    <location>
        <begin position="106"/>
        <end position="125"/>
    </location>
</feature>
<dbReference type="RefSeq" id="WP_130851652.1">
    <property type="nucleotide sequence ID" value="NZ_UYIG01000090.1"/>
</dbReference>
<sequence length="852" mass="95240">MEVKGQQRWLGPLIAGGLALLVISAVLWQKQLTPFGDRNFLISDMGTQYLSFFTAYRHAILAHNFQLFSFSQSLGSTAIPTIAYYLMSPFNLIILLFQPAQLPTGIMVVLMAKIVAIAVTMTIFLQAHFHTTRWEASIFGLAFSLCGFVAMNYFDLMWLDALIWLPLILKGLDHLLATGHGGAFFGWLWVSIVTDFYLGYMTCLFIIYYLVYQLMMTKAPDQTFWTSLYERRHRLGQIILTAGLSGLSTLFLLLPTALGMLETAKTTNSQQNFLLAAQYRLNVLSQLAVGASNYSDRLSHAPTLFSTTVVVLLVGTYFVHPLIKRSQKWAAAGLLVALLLSMGVRLLDTVWHMFQQPAGFPFRDAFFFSFVMIMIAFAGWQADPHQVAKRWQVGLPIGLIGLLIIGWMANRVLKTAVTPHVFLLILAYVVISALVLFLTWRLRPILITGLVASEVAANLLLSMRTTPFGSQRTYQSAYQTEAKQMQSVNDPDGQLYRVDNANTLINRAYQEKYNNYNDPLLFNFHDINDYSSTLTEQTRVTLKSLGLYSKNARRISSQGLTPVSAMLLGIKYDIVLNANGQAKTRRNPTYLGMGFAVNAQLNQVKLSATHALTNQETILQRLRLSTTAYYQDATVQHDQVTPAPQAKVYRYYHTVQLKVNTTGPLYYDDTSGVTKYSTFTVNGKRIAPSVEANHHRLLLNLGTFSKGSTVTLSFKTKHRQLQPKVRLASLNSAQFQQVYQALKSTQWVPQYSARGLTTKLTGSMTNPTGAHWLYVALPYDRGWQAQVNGKSVTLQKTLGGLTAIPITSGKNTVILQYHAPGLLLGSGLSLIGLLGFAGDNWRRRQLKSKSKK</sequence>
<dbReference type="OrthoDB" id="9815466at2"/>
<keyword evidence="1" id="KW-1133">Transmembrane helix</keyword>
<evidence type="ECO:0000256" key="1">
    <source>
        <dbReference type="SAM" id="Phobius"/>
    </source>
</evidence>
<dbReference type="EMBL" id="UYIG01000090">
    <property type="protein sequence ID" value="VDG28106.1"/>
    <property type="molecule type" value="Genomic_DNA"/>
</dbReference>
<feature type="transmembrane region" description="Helical" evidence="1">
    <location>
        <begin position="9"/>
        <end position="29"/>
    </location>
</feature>
<keyword evidence="1" id="KW-0472">Membrane</keyword>